<reference evidence="1" key="1">
    <citation type="submission" date="2021-02" db="EMBL/GenBank/DDBJ databases">
        <authorList>
            <consortium name="DOE Joint Genome Institute"/>
            <person name="Ahrendt S."/>
            <person name="Looney B.P."/>
            <person name="Miyauchi S."/>
            <person name="Morin E."/>
            <person name="Drula E."/>
            <person name="Courty P.E."/>
            <person name="Chicoki N."/>
            <person name="Fauchery L."/>
            <person name="Kohler A."/>
            <person name="Kuo A."/>
            <person name="Labutti K."/>
            <person name="Pangilinan J."/>
            <person name="Lipzen A."/>
            <person name="Riley R."/>
            <person name="Andreopoulos W."/>
            <person name="He G."/>
            <person name="Johnson J."/>
            <person name="Barry K.W."/>
            <person name="Grigoriev I.V."/>
            <person name="Nagy L."/>
            <person name="Hibbett D."/>
            <person name="Henrissat B."/>
            <person name="Matheny P.B."/>
            <person name="Labbe J."/>
            <person name="Martin F."/>
        </authorList>
    </citation>
    <scope>NUCLEOTIDE SEQUENCE</scope>
    <source>
        <strain evidence="1">EC-137</strain>
    </source>
</reference>
<dbReference type="EMBL" id="MU273832">
    <property type="protein sequence ID" value="KAI0027830.1"/>
    <property type="molecule type" value="Genomic_DNA"/>
</dbReference>
<proteinExistence type="predicted"/>
<name>A0ACB8Q7R4_9AGAM</name>
<sequence length="464" mass="52018">MVDHLARARAISVTIVQRRHDDPDAVIAALDPVMFAGKCLPSLETLELTLSESHGALVTDGSFQLPAMLSPRLQSLRLTNFFVPFSAATLSHLHLYRQSRTHALPSPSQFFDILRSCSQLLTLDLRRWIPNGLTHASQPTVFLPCLRLFESWDREELCTILDSHLSLPADATTRFVMSPGHQPELIANFPFLERHFKARLDATTLGHHLVCTGHHSNQLQLDMHATDDVRGLQLPPQGSFYSLSRPLEPQALTSLLARIFSLCSGNLSSLMVYKLTALSKATWRAILPPLHNVRVVYTDDPTLLAALTVDANESSEPLLPALSELSVSMRAFNADLSVKDILRILLSRRRARAPVYKLAFYDVDTDEDEERLHAIIPHVKQLSRSDFPPRGFNPSAALAFGERSFVDLTGIARACRCRLLLAHALSYEGEHRDKVQKCWLVGARMIHQFDEQESDEETEDEDSD</sequence>
<reference evidence="1" key="2">
    <citation type="journal article" date="2022" name="New Phytol.">
        <title>Evolutionary transition to the ectomycorrhizal habit in the genomes of a hyperdiverse lineage of mushroom-forming fungi.</title>
        <authorList>
            <person name="Looney B."/>
            <person name="Miyauchi S."/>
            <person name="Morin E."/>
            <person name="Drula E."/>
            <person name="Courty P.E."/>
            <person name="Kohler A."/>
            <person name="Kuo A."/>
            <person name="LaButti K."/>
            <person name="Pangilinan J."/>
            <person name="Lipzen A."/>
            <person name="Riley R."/>
            <person name="Andreopoulos W."/>
            <person name="He G."/>
            <person name="Johnson J."/>
            <person name="Nolan M."/>
            <person name="Tritt A."/>
            <person name="Barry K.W."/>
            <person name="Grigoriev I.V."/>
            <person name="Nagy L.G."/>
            <person name="Hibbett D."/>
            <person name="Henrissat B."/>
            <person name="Matheny P.B."/>
            <person name="Labbe J."/>
            <person name="Martin F.M."/>
        </authorList>
    </citation>
    <scope>NUCLEOTIDE SEQUENCE</scope>
    <source>
        <strain evidence="1">EC-137</strain>
    </source>
</reference>
<comment type="caution">
    <text evidence="1">The sequence shown here is derived from an EMBL/GenBank/DDBJ whole genome shotgun (WGS) entry which is preliminary data.</text>
</comment>
<protein>
    <submittedName>
        <fullName evidence="1">Uncharacterized protein</fullName>
    </submittedName>
</protein>
<dbReference type="Proteomes" id="UP000814128">
    <property type="component" value="Unassembled WGS sequence"/>
</dbReference>
<evidence type="ECO:0000313" key="1">
    <source>
        <dbReference type="EMBL" id="KAI0027830.1"/>
    </source>
</evidence>
<gene>
    <name evidence="1" type="ORF">K488DRAFT_90403</name>
</gene>
<keyword evidence="2" id="KW-1185">Reference proteome</keyword>
<organism evidence="1 2">
    <name type="scientific">Vararia minispora EC-137</name>
    <dbReference type="NCBI Taxonomy" id="1314806"/>
    <lineage>
        <taxon>Eukaryota</taxon>
        <taxon>Fungi</taxon>
        <taxon>Dikarya</taxon>
        <taxon>Basidiomycota</taxon>
        <taxon>Agaricomycotina</taxon>
        <taxon>Agaricomycetes</taxon>
        <taxon>Russulales</taxon>
        <taxon>Lachnocladiaceae</taxon>
        <taxon>Vararia</taxon>
    </lineage>
</organism>
<accession>A0ACB8Q7R4</accession>
<evidence type="ECO:0000313" key="2">
    <source>
        <dbReference type="Proteomes" id="UP000814128"/>
    </source>
</evidence>